<evidence type="ECO:0000256" key="1">
    <source>
        <dbReference type="SAM" id="Phobius"/>
    </source>
</evidence>
<dbReference type="STRING" id="55802.TBCH5v1_0030"/>
<organism evidence="2 3">
    <name type="scientific">Thermococcus barophilus</name>
    <dbReference type="NCBI Taxonomy" id="55802"/>
    <lineage>
        <taxon>Archaea</taxon>
        <taxon>Methanobacteriati</taxon>
        <taxon>Methanobacteriota</taxon>
        <taxon>Thermococci</taxon>
        <taxon>Thermococcales</taxon>
        <taxon>Thermococcaceae</taxon>
        <taxon>Thermococcus</taxon>
    </lineage>
</organism>
<dbReference type="AlphaFoldDB" id="A0A0S1X891"/>
<keyword evidence="1" id="KW-0812">Transmembrane</keyword>
<dbReference type="EMBL" id="CP013050">
    <property type="protein sequence ID" value="ALM74010.1"/>
    <property type="molecule type" value="Genomic_DNA"/>
</dbReference>
<accession>A0A0S1X891</accession>
<dbReference type="Proteomes" id="UP000066042">
    <property type="component" value="Chromosome"/>
</dbReference>
<name>A0A0S1X891_THEBA</name>
<reference evidence="2 3" key="1">
    <citation type="journal article" date="2016" name="Genome Announc.">
        <title>Complete genome sequence of the hyperthermophilic and piezophilic archaeon Thermococcus barophilus Ch5, capable of growth at the expense of hydrogenogenesis from carbon monoxide and formate.</title>
        <authorList>
            <person name="Oger P."/>
            <person name="Sokolova T.G."/>
            <person name="Kozhevnikova D.A."/>
            <person name="Taranov E.A."/>
            <person name="Vannier P."/>
            <person name="Lee H.S."/>
            <person name="Kwon K.K."/>
            <person name="Kang S.G."/>
            <person name="Lee J.H."/>
            <person name="Bonch-Osmolovskaya E.A."/>
            <person name="Lebedinsky A.V."/>
        </authorList>
    </citation>
    <scope>NUCLEOTIDE SEQUENCE [LARGE SCALE GENOMIC DNA]</scope>
    <source>
        <strain evidence="3">Ch5</strain>
    </source>
</reference>
<feature type="transmembrane region" description="Helical" evidence="1">
    <location>
        <begin position="6"/>
        <end position="22"/>
    </location>
</feature>
<evidence type="ECO:0000313" key="3">
    <source>
        <dbReference type="Proteomes" id="UP000066042"/>
    </source>
</evidence>
<evidence type="ECO:0000313" key="2">
    <source>
        <dbReference type="EMBL" id="ALM74010.1"/>
    </source>
</evidence>
<keyword evidence="1" id="KW-1133">Transmembrane helix</keyword>
<proteinExistence type="predicted"/>
<dbReference type="PATRIC" id="fig|55802.8.peg.29"/>
<keyword evidence="1" id="KW-0472">Membrane</keyword>
<protein>
    <submittedName>
        <fullName evidence="2">Uncharacterized protein</fullName>
    </submittedName>
</protein>
<sequence>MIGISTNMIVLGIIVVLALIILKKIIAILEDYAGLVVAVIGTLLLIAPAAIVANHVIIGIFLIVLGLMMFLD</sequence>
<feature type="transmembrane region" description="Helical" evidence="1">
    <location>
        <begin position="52"/>
        <end position="71"/>
    </location>
</feature>
<gene>
    <name evidence="2" type="ORF">TBCH5v1_0030</name>
</gene>